<dbReference type="OrthoDB" id="2139957at2759"/>
<dbReference type="AlphaFoldDB" id="A0A9W9CSD6"/>
<dbReference type="Gene3D" id="2.60.120.200">
    <property type="match status" value="1"/>
</dbReference>
<keyword evidence="3 5" id="KW-0326">Glycosidase</keyword>
<dbReference type="Pfam" id="PF17851">
    <property type="entry name" value="GH43_C2"/>
    <property type="match status" value="1"/>
</dbReference>
<dbReference type="PANTHER" id="PTHR42812">
    <property type="entry name" value="BETA-XYLOSIDASE"/>
    <property type="match status" value="1"/>
</dbReference>
<gene>
    <name evidence="7" type="ORF">N0V93_008988</name>
</gene>
<dbReference type="Proteomes" id="UP001140453">
    <property type="component" value="Unassembled WGS sequence"/>
</dbReference>
<accession>A0A9W9CSD6</accession>
<evidence type="ECO:0000256" key="1">
    <source>
        <dbReference type="ARBA" id="ARBA00009865"/>
    </source>
</evidence>
<evidence type="ECO:0000256" key="4">
    <source>
        <dbReference type="PIRSR" id="PIRSR606710-2"/>
    </source>
</evidence>
<dbReference type="InterPro" id="IPR051795">
    <property type="entry name" value="Glycosyl_Hydrlase_43"/>
</dbReference>
<evidence type="ECO:0000256" key="5">
    <source>
        <dbReference type="RuleBase" id="RU361187"/>
    </source>
</evidence>
<dbReference type="SUPFAM" id="SSF49899">
    <property type="entry name" value="Concanavalin A-like lectins/glucanases"/>
    <property type="match status" value="1"/>
</dbReference>
<dbReference type="PANTHER" id="PTHR42812:SF17">
    <property type="entry name" value="BETA-XYLOSIDASE C-TERMINAL CONCANAVALIN A-LIKE DOMAIN-CONTAINING PROTEIN-RELATED"/>
    <property type="match status" value="1"/>
</dbReference>
<keyword evidence="8" id="KW-1185">Reference proteome</keyword>
<proteinExistence type="inferred from homology"/>
<feature type="site" description="Important for catalytic activity, responsible for pKa modulation of the active site Glu and correct orientation of both the proton donor and substrate" evidence="4">
    <location>
        <position position="96"/>
    </location>
</feature>
<dbReference type="EMBL" id="JAPEVB010000006">
    <property type="protein sequence ID" value="KAJ4386096.1"/>
    <property type="molecule type" value="Genomic_DNA"/>
</dbReference>
<comment type="similarity">
    <text evidence="1 5">Belongs to the glycosyl hydrolase 43 family.</text>
</comment>
<keyword evidence="2 5" id="KW-0378">Hydrolase</keyword>
<comment type="caution">
    <text evidence="7">The sequence shown here is derived from an EMBL/GenBank/DDBJ whole genome shotgun (WGS) entry which is preliminary data.</text>
</comment>
<dbReference type="InterPro" id="IPR023296">
    <property type="entry name" value="Glyco_hydro_beta-prop_sf"/>
</dbReference>
<evidence type="ECO:0000256" key="2">
    <source>
        <dbReference type="ARBA" id="ARBA00022801"/>
    </source>
</evidence>
<name>A0A9W9CSD6_9PEZI</name>
<protein>
    <recommendedName>
        <fullName evidence="6">Beta-xylosidase C-terminal Concanavalin A-like domain-containing protein</fullName>
    </recommendedName>
</protein>
<dbReference type="GO" id="GO:0005975">
    <property type="term" value="P:carbohydrate metabolic process"/>
    <property type="evidence" value="ECO:0007669"/>
    <property type="project" value="InterPro"/>
</dbReference>
<evidence type="ECO:0000256" key="3">
    <source>
        <dbReference type="ARBA" id="ARBA00023295"/>
    </source>
</evidence>
<organism evidence="7 8">
    <name type="scientific">Gnomoniopsis smithogilvyi</name>
    <dbReference type="NCBI Taxonomy" id="1191159"/>
    <lineage>
        <taxon>Eukaryota</taxon>
        <taxon>Fungi</taxon>
        <taxon>Dikarya</taxon>
        <taxon>Ascomycota</taxon>
        <taxon>Pezizomycotina</taxon>
        <taxon>Sordariomycetes</taxon>
        <taxon>Sordariomycetidae</taxon>
        <taxon>Diaporthales</taxon>
        <taxon>Gnomoniaceae</taxon>
        <taxon>Gnomoniopsis</taxon>
    </lineage>
</organism>
<feature type="domain" description="Beta-xylosidase C-terminal Concanavalin A-like" evidence="6">
    <location>
        <begin position="327"/>
        <end position="513"/>
    </location>
</feature>
<dbReference type="CDD" id="cd18833">
    <property type="entry name" value="GH43_PcXyl-like"/>
    <property type="match status" value="1"/>
</dbReference>
<evidence type="ECO:0000259" key="6">
    <source>
        <dbReference type="Pfam" id="PF17851"/>
    </source>
</evidence>
<dbReference type="GO" id="GO:0004553">
    <property type="term" value="F:hydrolase activity, hydrolyzing O-glycosyl compounds"/>
    <property type="evidence" value="ECO:0007669"/>
    <property type="project" value="InterPro"/>
</dbReference>
<dbReference type="InterPro" id="IPR006710">
    <property type="entry name" value="Glyco_hydro_43"/>
</dbReference>
<dbReference type="Gene3D" id="2.115.10.20">
    <property type="entry name" value="Glycosyl hydrolase domain, family 43"/>
    <property type="match status" value="1"/>
</dbReference>
<reference evidence="7" key="1">
    <citation type="submission" date="2022-10" db="EMBL/GenBank/DDBJ databases">
        <title>Tapping the CABI collections for fungal endophytes: first genome assemblies for Collariella, Neodidymelliopsis, Ascochyta clinopodiicola, Didymella pomorum, Didymosphaeria variabile, Neocosmospora piperis and Neocucurbitaria cava.</title>
        <authorList>
            <person name="Hill R."/>
        </authorList>
    </citation>
    <scope>NUCLEOTIDE SEQUENCE</scope>
    <source>
        <strain evidence="7">IMI 355082</strain>
    </source>
</reference>
<sequence>MPIYASQDLLNWRLISHAYNRIEQYPNITSTGVAVQFDGTWASTLRHHNGTFYIITAFVAVETFDPVILLFNTTDPFDDAAWSTPVQIPNTAQGADPDIFFDVDGSAYVTVANGTGPWSITQYKVDLEAVTSSEPVVIWNGNGEASPEGPHIYHRDGWYWLLIANGGTQLNHSIAMARSETVNGPYVGYEGNPVLTNRGTDEYFQTVGHGDLFQDTNGEWWGCALATRSGPEWLVYPMGRETVLYPVTWNQGEYPIFQPVRGTMQGWELPLPVLDPPGDGPMANTSQALDFAPGESLPKNLVTWRAQNEVQDNFVISPEGFENTLRLRPSRANLTGDASFVPGQEGQSFIARKGQSHTLFNFTVDLVNYGPTQPGEEAGITAFLTQTQHFDLGVVAVASSNGSSGSMTKVLRFRAEASGQTAVAAPETAVRAVPSSWEGSAIQLKVRTLNDTFYEFAAASAESRDDDIVLGVGSAAILSGGAGMYTGTLLGIYATSNGGNGSASAYFGRWRYEPIAQEISQGEFVNYEG</sequence>
<evidence type="ECO:0000313" key="8">
    <source>
        <dbReference type="Proteomes" id="UP001140453"/>
    </source>
</evidence>
<dbReference type="SUPFAM" id="SSF75005">
    <property type="entry name" value="Arabinanase/levansucrase/invertase"/>
    <property type="match status" value="1"/>
</dbReference>
<evidence type="ECO:0000313" key="7">
    <source>
        <dbReference type="EMBL" id="KAJ4386096.1"/>
    </source>
</evidence>
<dbReference type="Pfam" id="PF04616">
    <property type="entry name" value="Glyco_hydro_43"/>
    <property type="match status" value="1"/>
</dbReference>
<dbReference type="InterPro" id="IPR041542">
    <property type="entry name" value="GH43_C2"/>
</dbReference>
<dbReference type="InterPro" id="IPR013320">
    <property type="entry name" value="ConA-like_dom_sf"/>
</dbReference>